<feature type="signal peptide" evidence="5">
    <location>
        <begin position="1"/>
        <end position="25"/>
    </location>
</feature>
<proteinExistence type="predicted"/>
<comment type="subcellular location">
    <subcellularLocation>
        <location evidence="1">Nucleus</location>
    </subcellularLocation>
</comment>
<dbReference type="Gene3D" id="3.30.450.20">
    <property type="entry name" value="PAS domain"/>
    <property type="match status" value="1"/>
</dbReference>
<dbReference type="CDD" id="cd00130">
    <property type="entry name" value="PAS"/>
    <property type="match status" value="1"/>
</dbReference>
<keyword evidence="5" id="KW-0732">Signal</keyword>
<dbReference type="GO" id="GO:0010557">
    <property type="term" value="P:positive regulation of macromolecule biosynthetic process"/>
    <property type="evidence" value="ECO:0007669"/>
    <property type="project" value="UniProtKB-ARBA"/>
</dbReference>
<keyword evidence="2" id="KW-0805">Transcription regulation</keyword>
<dbReference type="EMBL" id="CAJHNJ030000014">
    <property type="protein sequence ID" value="CAG9112617.1"/>
    <property type="molecule type" value="Genomic_DNA"/>
</dbReference>
<accession>A0A8S4EA50</accession>
<protein>
    <submittedName>
        <fullName evidence="6">(diamondback moth) hypothetical protein</fullName>
    </submittedName>
</protein>
<comment type="caution">
    <text evidence="6">The sequence shown here is derived from an EMBL/GenBank/DDBJ whole genome shotgun (WGS) entry which is preliminary data.</text>
</comment>
<evidence type="ECO:0000256" key="2">
    <source>
        <dbReference type="ARBA" id="ARBA00023015"/>
    </source>
</evidence>
<dbReference type="GO" id="GO:0000977">
    <property type="term" value="F:RNA polymerase II transcription regulatory region sequence-specific DNA binding"/>
    <property type="evidence" value="ECO:0007669"/>
    <property type="project" value="TreeGrafter"/>
</dbReference>
<dbReference type="PANTHER" id="PTHR23043">
    <property type="entry name" value="HYPOXIA-INDUCIBLE FACTOR 1 ALPHA"/>
    <property type="match status" value="1"/>
</dbReference>
<dbReference type="InterPro" id="IPR000014">
    <property type="entry name" value="PAS"/>
</dbReference>
<gene>
    <name evidence="6" type="ORF">PLXY2_LOCUS4959</name>
</gene>
<dbReference type="PANTHER" id="PTHR23043:SF39">
    <property type="entry name" value="DYSFUSION, ISOFORM D"/>
    <property type="match status" value="1"/>
</dbReference>
<dbReference type="Proteomes" id="UP000653454">
    <property type="component" value="Unassembled WGS sequence"/>
</dbReference>
<keyword evidence="3" id="KW-0804">Transcription</keyword>
<dbReference type="GO" id="GO:0005634">
    <property type="term" value="C:nucleus"/>
    <property type="evidence" value="ECO:0007669"/>
    <property type="project" value="UniProtKB-SubCell"/>
</dbReference>
<keyword evidence="7" id="KW-1185">Reference proteome</keyword>
<keyword evidence="4" id="KW-0539">Nucleus</keyword>
<organism evidence="6 7">
    <name type="scientific">Plutella xylostella</name>
    <name type="common">Diamondback moth</name>
    <name type="synonym">Plutella maculipennis</name>
    <dbReference type="NCBI Taxonomy" id="51655"/>
    <lineage>
        <taxon>Eukaryota</taxon>
        <taxon>Metazoa</taxon>
        <taxon>Ecdysozoa</taxon>
        <taxon>Arthropoda</taxon>
        <taxon>Hexapoda</taxon>
        <taxon>Insecta</taxon>
        <taxon>Pterygota</taxon>
        <taxon>Neoptera</taxon>
        <taxon>Endopterygota</taxon>
        <taxon>Lepidoptera</taxon>
        <taxon>Glossata</taxon>
        <taxon>Ditrysia</taxon>
        <taxon>Yponomeutoidea</taxon>
        <taxon>Plutellidae</taxon>
        <taxon>Plutella</taxon>
    </lineage>
</organism>
<evidence type="ECO:0000256" key="1">
    <source>
        <dbReference type="ARBA" id="ARBA00004123"/>
    </source>
</evidence>
<reference evidence="6" key="1">
    <citation type="submission" date="2020-11" db="EMBL/GenBank/DDBJ databases">
        <authorList>
            <person name="Whiteford S."/>
        </authorList>
    </citation>
    <scope>NUCLEOTIDE SEQUENCE</scope>
</reference>
<dbReference type="AlphaFoldDB" id="A0A8S4EA50"/>
<evidence type="ECO:0000256" key="5">
    <source>
        <dbReference type="SAM" id="SignalP"/>
    </source>
</evidence>
<evidence type="ECO:0000313" key="6">
    <source>
        <dbReference type="EMBL" id="CAG9112617.1"/>
    </source>
</evidence>
<evidence type="ECO:0000256" key="3">
    <source>
        <dbReference type="ARBA" id="ARBA00023163"/>
    </source>
</evidence>
<name>A0A8S4EA50_PLUXY</name>
<evidence type="ECO:0000313" key="7">
    <source>
        <dbReference type="Proteomes" id="UP000653454"/>
    </source>
</evidence>
<dbReference type="InterPro" id="IPR035965">
    <property type="entry name" value="PAS-like_dom_sf"/>
</dbReference>
<dbReference type="SUPFAM" id="SSF55785">
    <property type="entry name" value="PYP-like sensor domain (PAS domain)"/>
    <property type="match status" value="1"/>
</dbReference>
<sequence>MSRCSCARAVVCVCVCLYVVCVAGGASEGPLRVVPAAVLAHRAGVRVRVLSCVCVCVSVVLVRGHFVSYLPLCSRNEPVFVCACCPLAMPETRECVVLGATNVFTTVHAMDMKILHIDSNSEWHLGWERAALHGASWYHLLHPDCCKEAQSKHRLSEYFVYSFVTYCFVTATERLR</sequence>
<dbReference type="GO" id="GO:0000981">
    <property type="term" value="F:DNA-binding transcription factor activity, RNA polymerase II-specific"/>
    <property type="evidence" value="ECO:0007669"/>
    <property type="project" value="TreeGrafter"/>
</dbReference>
<evidence type="ECO:0000256" key="4">
    <source>
        <dbReference type="ARBA" id="ARBA00023242"/>
    </source>
</evidence>
<dbReference type="Pfam" id="PF14598">
    <property type="entry name" value="PAS_11"/>
    <property type="match status" value="1"/>
</dbReference>
<feature type="chain" id="PRO_5035723455" evidence="5">
    <location>
        <begin position="26"/>
        <end position="176"/>
    </location>
</feature>